<protein>
    <submittedName>
        <fullName evidence="2">Uncharacterized protein</fullName>
    </submittedName>
</protein>
<gene>
    <name evidence="2" type="ORF">J1605_009174</name>
</gene>
<evidence type="ECO:0000313" key="2">
    <source>
        <dbReference type="EMBL" id="KAJ8783469.1"/>
    </source>
</evidence>
<name>A0AB34GYI0_ESCRO</name>
<feature type="compositionally biased region" description="Low complexity" evidence="1">
    <location>
        <begin position="59"/>
        <end position="70"/>
    </location>
</feature>
<feature type="region of interest" description="Disordered" evidence="1">
    <location>
        <begin position="128"/>
        <end position="151"/>
    </location>
</feature>
<evidence type="ECO:0000256" key="1">
    <source>
        <dbReference type="SAM" id="MobiDB-lite"/>
    </source>
</evidence>
<dbReference type="Proteomes" id="UP001159641">
    <property type="component" value="Unassembled WGS sequence"/>
</dbReference>
<proteinExistence type="predicted"/>
<sequence>MAFAGSHSEGPRTGERAHSNPRFIVLRNLPGELWTRSQLRVGPERGLPSAWDPDASLMSSAPPTSPRTPRGAVVPTFTGSVDPAGTGKWPVPGSHLSTSTCAVRCGTKLASCPAAGRTVGVQQRVQTRRTDEAVRDTPSALTGPRTGPGSGLYHRAPLPLGNWSGRGALIGRAPRSRPLVRRTYFT</sequence>
<keyword evidence="3" id="KW-1185">Reference proteome</keyword>
<organism evidence="2 3">
    <name type="scientific">Eschrichtius robustus</name>
    <name type="common">California gray whale</name>
    <name type="synonym">Eschrichtius gibbosus</name>
    <dbReference type="NCBI Taxonomy" id="9764"/>
    <lineage>
        <taxon>Eukaryota</taxon>
        <taxon>Metazoa</taxon>
        <taxon>Chordata</taxon>
        <taxon>Craniata</taxon>
        <taxon>Vertebrata</taxon>
        <taxon>Euteleostomi</taxon>
        <taxon>Mammalia</taxon>
        <taxon>Eutheria</taxon>
        <taxon>Laurasiatheria</taxon>
        <taxon>Artiodactyla</taxon>
        <taxon>Whippomorpha</taxon>
        <taxon>Cetacea</taxon>
        <taxon>Mysticeti</taxon>
        <taxon>Eschrichtiidae</taxon>
        <taxon>Eschrichtius</taxon>
    </lineage>
</organism>
<dbReference type="AlphaFoldDB" id="A0AB34GYI0"/>
<comment type="caution">
    <text evidence="2">The sequence shown here is derived from an EMBL/GenBank/DDBJ whole genome shotgun (WGS) entry which is preliminary data.</text>
</comment>
<dbReference type="EMBL" id="JAIQCJ010002084">
    <property type="protein sequence ID" value="KAJ8783469.1"/>
    <property type="molecule type" value="Genomic_DNA"/>
</dbReference>
<accession>A0AB34GYI0</accession>
<reference evidence="2 3" key="1">
    <citation type="submission" date="2022-11" db="EMBL/GenBank/DDBJ databases">
        <title>Whole genome sequence of Eschrichtius robustus ER-17-0199.</title>
        <authorList>
            <person name="Bruniche-Olsen A."/>
            <person name="Black A.N."/>
            <person name="Fields C.J."/>
            <person name="Walden K."/>
            <person name="Dewoody J.A."/>
        </authorList>
    </citation>
    <scope>NUCLEOTIDE SEQUENCE [LARGE SCALE GENOMIC DNA]</scope>
    <source>
        <strain evidence="2">ER-17-0199</strain>
        <tissue evidence="2">Blubber</tissue>
    </source>
</reference>
<feature type="region of interest" description="Disordered" evidence="1">
    <location>
        <begin position="45"/>
        <end position="91"/>
    </location>
</feature>
<evidence type="ECO:0000313" key="3">
    <source>
        <dbReference type="Proteomes" id="UP001159641"/>
    </source>
</evidence>